<dbReference type="Proteomes" id="UP000320333">
    <property type="component" value="Unassembled WGS sequence"/>
</dbReference>
<dbReference type="EMBL" id="QEAP01000356">
    <property type="protein sequence ID" value="TPX68447.1"/>
    <property type="molecule type" value="Genomic_DNA"/>
</dbReference>
<evidence type="ECO:0000313" key="1">
    <source>
        <dbReference type="EMBL" id="TPX68447.1"/>
    </source>
</evidence>
<keyword evidence="2" id="KW-1185">Reference proteome</keyword>
<proteinExistence type="predicted"/>
<protein>
    <submittedName>
        <fullName evidence="1">Uncharacterized protein</fullName>
    </submittedName>
</protein>
<comment type="caution">
    <text evidence="1">The sequence shown here is derived from an EMBL/GenBank/DDBJ whole genome shotgun (WGS) entry which is preliminary data.</text>
</comment>
<dbReference type="AlphaFoldDB" id="A0A507EYK9"/>
<sequence length="142" mass="15662">MFRIHKERANLFATEVCNEDDAPPKAAKTEFSSEKKGKAPVKVLMFSARDSVSGLNLTEGILKEVQAIQLESIAEFLEAQRAAVWHDRELRTETASSDAANDELSDFSVSSYALREVDVGNAKNESFVGRSSNEEAYTEQSA</sequence>
<gene>
    <name evidence="1" type="ORF">CcCBS67573_g07185</name>
</gene>
<name>A0A507EYK9_9FUNG</name>
<organism evidence="1 2">
    <name type="scientific">Chytriomyces confervae</name>
    <dbReference type="NCBI Taxonomy" id="246404"/>
    <lineage>
        <taxon>Eukaryota</taxon>
        <taxon>Fungi</taxon>
        <taxon>Fungi incertae sedis</taxon>
        <taxon>Chytridiomycota</taxon>
        <taxon>Chytridiomycota incertae sedis</taxon>
        <taxon>Chytridiomycetes</taxon>
        <taxon>Chytridiales</taxon>
        <taxon>Chytriomycetaceae</taxon>
        <taxon>Chytriomyces</taxon>
    </lineage>
</organism>
<evidence type="ECO:0000313" key="2">
    <source>
        <dbReference type="Proteomes" id="UP000320333"/>
    </source>
</evidence>
<reference evidence="1 2" key="1">
    <citation type="journal article" date="2019" name="Sci. Rep.">
        <title>Comparative genomics of chytrid fungi reveal insights into the obligate biotrophic and pathogenic lifestyle of Synchytrium endobioticum.</title>
        <authorList>
            <person name="van de Vossenberg B.T.L.H."/>
            <person name="Warris S."/>
            <person name="Nguyen H.D.T."/>
            <person name="van Gent-Pelzer M.P.E."/>
            <person name="Joly D.L."/>
            <person name="van de Geest H.C."/>
            <person name="Bonants P.J.M."/>
            <person name="Smith D.S."/>
            <person name="Levesque C.A."/>
            <person name="van der Lee T.A.J."/>
        </authorList>
    </citation>
    <scope>NUCLEOTIDE SEQUENCE [LARGE SCALE GENOMIC DNA]</scope>
    <source>
        <strain evidence="1 2">CBS 675.73</strain>
    </source>
</reference>
<accession>A0A507EYK9</accession>
<dbReference type="OrthoDB" id="448448at2759"/>